<proteinExistence type="predicted"/>
<evidence type="ECO:0000313" key="4">
    <source>
        <dbReference type="Proteomes" id="UP001163266"/>
    </source>
</evidence>
<protein>
    <submittedName>
        <fullName evidence="3">DUF2892 domain-containing protein</fullName>
    </submittedName>
</protein>
<evidence type="ECO:0000256" key="1">
    <source>
        <dbReference type="SAM" id="Phobius"/>
    </source>
</evidence>
<gene>
    <name evidence="3" type="ORF">OMP39_15095</name>
</gene>
<name>A0ABY6MSH5_9BURK</name>
<sequence length="64" mass="6576">MKTNVGGVDRVLRIVVGLALVLAAVFGAIGAWGYIGLVPLVTGAVGTCPLYSMLGLNTCPMKRT</sequence>
<reference evidence="3" key="1">
    <citation type="submission" date="2022-10" db="EMBL/GenBank/DDBJ databases">
        <title>Complete genome sequence of Schlegelella aquatica LMG 23380.</title>
        <authorList>
            <person name="Musilova J."/>
            <person name="Kourilova X."/>
            <person name="Bezdicek M."/>
            <person name="Hermankova K."/>
            <person name="Obruca S."/>
            <person name="Sedlar K."/>
        </authorList>
    </citation>
    <scope>NUCLEOTIDE SEQUENCE</scope>
    <source>
        <strain evidence="3">LMG 23380</strain>
    </source>
</reference>
<keyword evidence="1" id="KW-0472">Membrane</keyword>
<dbReference type="EMBL" id="CP110257">
    <property type="protein sequence ID" value="UZD54968.1"/>
    <property type="molecule type" value="Genomic_DNA"/>
</dbReference>
<dbReference type="RefSeq" id="WP_264892669.1">
    <property type="nucleotide sequence ID" value="NZ_CP110257.1"/>
</dbReference>
<organism evidence="3 4">
    <name type="scientific">Caldimonas aquatica</name>
    <dbReference type="NCBI Taxonomy" id="376175"/>
    <lineage>
        <taxon>Bacteria</taxon>
        <taxon>Pseudomonadati</taxon>
        <taxon>Pseudomonadota</taxon>
        <taxon>Betaproteobacteria</taxon>
        <taxon>Burkholderiales</taxon>
        <taxon>Sphaerotilaceae</taxon>
        <taxon>Caldimonas</taxon>
    </lineage>
</organism>
<keyword evidence="1" id="KW-0812">Transmembrane</keyword>
<dbReference type="InterPro" id="IPR021309">
    <property type="entry name" value="YgaP-like_TM"/>
</dbReference>
<feature type="domain" description="Inner membrane protein YgaP-like transmembrane" evidence="2">
    <location>
        <begin position="1"/>
        <end position="62"/>
    </location>
</feature>
<dbReference type="Pfam" id="PF11127">
    <property type="entry name" value="YgaP-like_TM"/>
    <property type="match status" value="1"/>
</dbReference>
<dbReference type="Proteomes" id="UP001163266">
    <property type="component" value="Chromosome"/>
</dbReference>
<evidence type="ECO:0000313" key="3">
    <source>
        <dbReference type="EMBL" id="UZD54968.1"/>
    </source>
</evidence>
<keyword evidence="4" id="KW-1185">Reference proteome</keyword>
<evidence type="ECO:0000259" key="2">
    <source>
        <dbReference type="Pfam" id="PF11127"/>
    </source>
</evidence>
<accession>A0ABY6MSH5</accession>
<feature type="transmembrane region" description="Helical" evidence="1">
    <location>
        <begin position="40"/>
        <end position="59"/>
    </location>
</feature>
<feature type="transmembrane region" description="Helical" evidence="1">
    <location>
        <begin position="12"/>
        <end position="34"/>
    </location>
</feature>
<keyword evidence="1" id="KW-1133">Transmembrane helix</keyword>